<evidence type="ECO:0000256" key="2">
    <source>
        <dbReference type="ARBA" id="ARBA00010574"/>
    </source>
</evidence>
<comment type="subcellular location">
    <subcellularLocation>
        <location evidence="1">Mitochondrion</location>
    </subcellularLocation>
</comment>
<dbReference type="NCBIfam" id="TIGR00090">
    <property type="entry name" value="rsfS_iojap_ybeB"/>
    <property type="match status" value="1"/>
</dbReference>
<sequence>MWAALRHQTISPPSFSSALKQWKLGFSVLNRALYSSLADSSNSGTGRKQGLLQLEEVEKILSDVKADNVEVIPVQKHCEFAEYMVIATGRSAWHLRNIAQALIYKAGVLLMKVKQKQQGAKRMLLPSVEGQEGGNWIVIDSGTLIIHALDEKVRAYYNLEKLWNTETSNNEGSQGTTKTAAAVKAKSSTRARSRQHNLKPQQSKDPAAATATATAIKSLPDDLLINEVLGRVASSSSFTDLFNAKL</sequence>
<dbReference type="EMBL" id="JAVXUP010000047">
    <property type="protein sequence ID" value="KAK3040805.1"/>
    <property type="molecule type" value="Genomic_DNA"/>
</dbReference>
<name>A0AA88XKW8_9ASTE</name>
<dbReference type="GO" id="GO:0043023">
    <property type="term" value="F:ribosomal large subunit binding"/>
    <property type="evidence" value="ECO:0007669"/>
    <property type="project" value="TreeGrafter"/>
</dbReference>
<evidence type="ECO:0000256" key="3">
    <source>
        <dbReference type="ARBA" id="ARBA00023128"/>
    </source>
</evidence>
<feature type="compositionally biased region" description="Basic residues" evidence="4">
    <location>
        <begin position="187"/>
        <end position="197"/>
    </location>
</feature>
<keyword evidence="6" id="KW-1185">Reference proteome</keyword>
<dbReference type="GO" id="GO:0090071">
    <property type="term" value="P:negative regulation of ribosome biogenesis"/>
    <property type="evidence" value="ECO:0007669"/>
    <property type="project" value="TreeGrafter"/>
</dbReference>
<dbReference type="AlphaFoldDB" id="A0AA88XKW8"/>
<reference evidence="5" key="1">
    <citation type="submission" date="2022-12" db="EMBL/GenBank/DDBJ databases">
        <title>Draft genome assemblies for two species of Escallonia (Escalloniales).</title>
        <authorList>
            <person name="Chanderbali A."/>
            <person name="Dervinis C."/>
            <person name="Anghel I."/>
            <person name="Soltis D."/>
            <person name="Soltis P."/>
            <person name="Zapata F."/>
        </authorList>
    </citation>
    <scope>NUCLEOTIDE SEQUENCE</scope>
    <source>
        <strain evidence="5">UCBG64.0493</strain>
        <tissue evidence="5">Leaf</tissue>
    </source>
</reference>
<dbReference type="Pfam" id="PF02410">
    <property type="entry name" value="RsfS"/>
    <property type="match status" value="1"/>
</dbReference>
<dbReference type="SUPFAM" id="SSF81301">
    <property type="entry name" value="Nucleotidyltransferase"/>
    <property type="match status" value="1"/>
</dbReference>
<dbReference type="GO" id="GO:0005739">
    <property type="term" value="C:mitochondrion"/>
    <property type="evidence" value="ECO:0007669"/>
    <property type="project" value="UniProtKB-SubCell"/>
</dbReference>
<accession>A0AA88XKW8</accession>
<feature type="region of interest" description="Disordered" evidence="4">
    <location>
        <begin position="186"/>
        <end position="207"/>
    </location>
</feature>
<evidence type="ECO:0000256" key="4">
    <source>
        <dbReference type="SAM" id="MobiDB-lite"/>
    </source>
</evidence>
<keyword evidence="3" id="KW-0496">Mitochondrion</keyword>
<feature type="non-terminal residue" evidence="5">
    <location>
        <position position="1"/>
    </location>
</feature>
<dbReference type="InterPro" id="IPR004394">
    <property type="entry name" value="Iojap/RsfS/C7orf30"/>
</dbReference>
<dbReference type="Gene3D" id="3.30.460.10">
    <property type="entry name" value="Beta Polymerase, domain 2"/>
    <property type="match status" value="1"/>
</dbReference>
<comment type="caution">
    <text evidence="5">The sequence shown here is derived from an EMBL/GenBank/DDBJ whole genome shotgun (WGS) entry which is preliminary data.</text>
</comment>
<protein>
    <submittedName>
        <fullName evidence="5">Uncharacterized protein</fullName>
    </submittedName>
</protein>
<dbReference type="GO" id="GO:0017148">
    <property type="term" value="P:negative regulation of translation"/>
    <property type="evidence" value="ECO:0007669"/>
    <property type="project" value="TreeGrafter"/>
</dbReference>
<dbReference type="HAMAP" id="MF_01477">
    <property type="entry name" value="Iojap_RsfS"/>
    <property type="match status" value="1"/>
</dbReference>
<dbReference type="PANTHER" id="PTHR21043:SF0">
    <property type="entry name" value="MITOCHONDRIAL ASSEMBLY OF RIBOSOMAL LARGE SUBUNIT PROTEIN 1"/>
    <property type="match status" value="1"/>
</dbReference>
<dbReference type="InterPro" id="IPR043519">
    <property type="entry name" value="NT_sf"/>
</dbReference>
<organism evidence="5 6">
    <name type="scientific">Escallonia herrerae</name>
    <dbReference type="NCBI Taxonomy" id="1293975"/>
    <lineage>
        <taxon>Eukaryota</taxon>
        <taxon>Viridiplantae</taxon>
        <taxon>Streptophyta</taxon>
        <taxon>Embryophyta</taxon>
        <taxon>Tracheophyta</taxon>
        <taxon>Spermatophyta</taxon>
        <taxon>Magnoliopsida</taxon>
        <taxon>eudicotyledons</taxon>
        <taxon>Gunneridae</taxon>
        <taxon>Pentapetalae</taxon>
        <taxon>asterids</taxon>
        <taxon>campanulids</taxon>
        <taxon>Escalloniales</taxon>
        <taxon>Escalloniaceae</taxon>
        <taxon>Escallonia</taxon>
    </lineage>
</organism>
<evidence type="ECO:0000313" key="6">
    <source>
        <dbReference type="Proteomes" id="UP001188597"/>
    </source>
</evidence>
<dbReference type="FunFam" id="3.30.460.10:FF:000018">
    <property type="entry name" value="Mitochondrial assembly of ribosomal large subunit 1"/>
    <property type="match status" value="1"/>
</dbReference>
<comment type="similarity">
    <text evidence="2">Belongs to the Iojap/RsfS family.</text>
</comment>
<gene>
    <name evidence="5" type="ORF">RJ639_029149</name>
</gene>
<dbReference type="PANTHER" id="PTHR21043">
    <property type="entry name" value="IOJAP SUPERFAMILY ORTHOLOG"/>
    <property type="match status" value="1"/>
</dbReference>
<evidence type="ECO:0000313" key="5">
    <source>
        <dbReference type="EMBL" id="KAK3040805.1"/>
    </source>
</evidence>
<evidence type="ECO:0000256" key="1">
    <source>
        <dbReference type="ARBA" id="ARBA00004173"/>
    </source>
</evidence>
<proteinExistence type="inferred from homology"/>
<dbReference type="Proteomes" id="UP001188597">
    <property type="component" value="Unassembled WGS sequence"/>
</dbReference>